<dbReference type="SMART" id="SM01008">
    <property type="entry name" value="Ald_Xan_dh_C"/>
    <property type="match status" value="1"/>
</dbReference>
<dbReference type="InterPro" id="IPR037165">
    <property type="entry name" value="AldOxase/xan_DH_Mopterin-bd_sf"/>
</dbReference>
<dbReference type="InterPro" id="IPR046867">
    <property type="entry name" value="AldOxase/xan_DH_MoCoBD2"/>
</dbReference>
<dbReference type="Proteomes" id="UP000184052">
    <property type="component" value="Unassembled WGS sequence"/>
</dbReference>
<dbReference type="SUPFAM" id="SSF56003">
    <property type="entry name" value="Molybdenum cofactor-binding domain"/>
    <property type="match status" value="1"/>
</dbReference>
<reference evidence="4 5" key="1">
    <citation type="submission" date="2016-11" db="EMBL/GenBank/DDBJ databases">
        <authorList>
            <person name="Jaros S."/>
            <person name="Januszkiewicz K."/>
            <person name="Wedrychowicz H."/>
        </authorList>
    </citation>
    <scope>NUCLEOTIDE SEQUENCE [LARGE SCALE GENOMIC DNA]</scope>
    <source>
        <strain evidence="4 5">DSM 17477</strain>
    </source>
</reference>
<dbReference type="RefSeq" id="WP_073049408.1">
    <property type="nucleotide sequence ID" value="NZ_FQZL01000013.1"/>
</dbReference>
<gene>
    <name evidence="4" type="ORF">SAMN02745751_01961</name>
</gene>
<dbReference type="InterPro" id="IPR016208">
    <property type="entry name" value="Ald_Oxase/xanthine_DH-like"/>
</dbReference>
<proteinExistence type="predicted"/>
<dbReference type="InterPro" id="IPR008274">
    <property type="entry name" value="AldOxase/xan_DH_MoCoBD1"/>
</dbReference>
<dbReference type="EMBL" id="FQZL01000013">
    <property type="protein sequence ID" value="SHJ19631.1"/>
    <property type="molecule type" value="Genomic_DNA"/>
</dbReference>
<organism evidence="4 5">
    <name type="scientific">Dethiosulfatibacter aminovorans DSM 17477</name>
    <dbReference type="NCBI Taxonomy" id="1121476"/>
    <lineage>
        <taxon>Bacteria</taxon>
        <taxon>Bacillati</taxon>
        <taxon>Bacillota</taxon>
        <taxon>Tissierellia</taxon>
        <taxon>Dethiosulfatibacter</taxon>
    </lineage>
</organism>
<protein>
    <submittedName>
        <fullName evidence="4">CO or xanthine dehydrogenase, Mo-binding subunit</fullName>
    </submittedName>
</protein>
<dbReference type="AlphaFoldDB" id="A0A1M6HBS9"/>
<evidence type="ECO:0000313" key="4">
    <source>
        <dbReference type="EMBL" id="SHJ19631.1"/>
    </source>
</evidence>
<name>A0A1M6HBS9_9FIRM</name>
<dbReference type="GO" id="GO:0005506">
    <property type="term" value="F:iron ion binding"/>
    <property type="evidence" value="ECO:0007669"/>
    <property type="project" value="InterPro"/>
</dbReference>
<dbReference type="InterPro" id="IPR036856">
    <property type="entry name" value="Ald_Oxase/Xan_DH_a/b_sf"/>
</dbReference>
<keyword evidence="1" id="KW-0500">Molybdenum</keyword>
<dbReference type="InterPro" id="IPR000674">
    <property type="entry name" value="Ald_Oxase/Xan_DH_a/b"/>
</dbReference>
<dbReference type="STRING" id="1121476.SAMN02745751_01961"/>
<dbReference type="PANTHER" id="PTHR11908:SF132">
    <property type="entry name" value="ALDEHYDE OXIDASE 1-RELATED"/>
    <property type="match status" value="1"/>
</dbReference>
<dbReference type="SUPFAM" id="SSF54665">
    <property type="entry name" value="CO dehydrogenase molybdoprotein N-domain-like"/>
    <property type="match status" value="1"/>
</dbReference>
<evidence type="ECO:0000259" key="3">
    <source>
        <dbReference type="SMART" id="SM01008"/>
    </source>
</evidence>
<dbReference type="Gene3D" id="3.30.365.10">
    <property type="entry name" value="Aldehyde oxidase/xanthine dehydrogenase, molybdopterin binding domain"/>
    <property type="match status" value="4"/>
</dbReference>
<feature type="domain" description="Aldehyde oxidase/xanthine dehydrogenase a/b hammerhead" evidence="3">
    <location>
        <begin position="17"/>
        <end position="119"/>
    </location>
</feature>
<accession>A0A1M6HBS9</accession>
<dbReference type="PANTHER" id="PTHR11908">
    <property type="entry name" value="XANTHINE DEHYDROGENASE"/>
    <property type="match status" value="1"/>
</dbReference>
<dbReference type="Pfam" id="PF01315">
    <property type="entry name" value="Ald_Xan_dh_C"/>
    <property type="match status" value="1"/>
</dbReference>
<sequence length="690" mass="77567">MKITDRISRVDVVEKISGKARYIEDMKFENLHYGRTLRSEIAKGRIKCIKYPDIPENLWVIDADDTFINQVKMIETDMPIFADGYVNYRGEPIALIVGRDKNEIIRFMKNIEVEYEEEEPVFEFGGNENIFSEQEYTKGDIENLDYDEVFERSYSTGYQEQLYMEKHGLVGDYSDGKLIIHGSMQCPYYIKNALIHSTGLADHDIRVIQTETGGAFGGKEEYPSLLACQVAAASMKIGAPVRLIFDRREDIVYTTKRHPSKTIVKTYLKDNRIAGMEFDFGIDAGPYLGLSDVVLQRGILSLTGCYLIENLRVKGRTYRTNNVFTGAFRGFGAPQTLFALEMHMNQLASHLGYDPLEFRRPYFVKRGDLSSTSGIYNEEIKLDEMADRLVEMAGYYKLKEEMGNYRGIGMSFIPHGGGFTGDGEAEHIKSVVKLVKDVNGYVRILVSSVEMGQGAKTVLSKIVASVLEIDMDKVIYDNPDTLYVPDSGPTVASRTTMVVGGLLYKAALRLKDKMDSSDEIEVIEHYRQPDYVKWDQENLRGNAYMSYSWSAVLAVVEIDPLTLEITCKDIYAVYDVGMPIDERTFLGQVHGGIAQGLGYAILEVMTSKDGLIEHNNFSSYTVPTIVDMPRMHTDWILNPYEEGPFGAKAAGELTLVGVAPAIAAAIENALDVEIRELPVTSEKLLKELLI</sequence>
<evidence type="ECO:0000256" key="1">
    <source>
        <dbReference type="ARBA" id="ARBA00022505"/>
    </source>
</evidence>
<evidence type="ECO:0000313" key="5">
    <source>
        <dbReference type="Proteomes" id="UP000184052"/>
    </source>
</evidence>
<dbReference type="GO" id="GO:0016491">
    <property type="term" value="F:oxidoreductase activity"/>
    <property type="evidence" value="ECO:0007669"/>
    <property type="project" value="UniProtKB-KW"/>
</dbReference>
<evidence type="ECO:0000256" key="2">
    <source>
        <dbReference type="ARBA" id="ARBA00023002"/>
    </source>
</evidence>
<keyword evidence="5" id="KW-1185">Reference proteome</keyword>
<dbReference type="Pfam" id="PF02738">
    <property type="entry name" value="MoCoBD_1"/>
    <property type="match status" value="1"/>
</dbReference>
<dbReference type="Gene3D" id="3.90.1170.50">
    <property type="entry name" value="Aldehyde oxidase/xanthine dehydrogenase, a/b hammerhead"/>
    <property type="match status" value="1"/>
</dbReference>
<keyword evidence="2" id="KW-0560">Oxidoreductase</keyword>
<dbReference type="Pfam" id="PF20256">
    <property type="entry name" value="MoCoBD_2"/>
    <property type="match status" value="2"/>
</dbReference>